<accession>A0A1M6FSG0</accession>
<dbReference type="STRING" id="1447782.SAMN05444417_2476"/>
<evidence type="ECO:0000313" key="2">
    <source>
        <dbReference type="Proteomes" id="UP000184292"/>
    </source>
</evidence>
<name>A0A1M6FSG0_9RHOB</name>
<dbReference type="Gene3D" id="3.40.50.300">
    <property type="entry name" value="P-loop containing nucleotide triphosphate hydrolases"/>
    <property type="match status" value="1"/>
</dbReference>
<organism evidence="1 2">
    <name type="scientific">Wenxinia saemankumensis</name>
    <dbReference type="NCBI Taxonomy" id="1447782"/>
    <lineage>
        <taxon>Bacteria</taxon>
        <taxon>Pseudomonadati</taxon>
        <taxon>Pseudomonadota</taxon>
        <taxon>Alphaproteobacteria</taxon>
        <taxon>Rhodobacterales</taxon>
        <taxon>Roseobacteraceae</taxon>
        <taxon>Wenxinia</taxon>
    </lineage>
</organism>
<reference evidence="1 2" key="1">
    <citation type="submission" date="2016-11" db="EMBL/GenBank/DDBJ databases">
        <authorList>
            <person name="Jaros S."/>
            <person name="Januszkiewicz K."/>
            <person name="Wedrychowicz H."/>
        </authorList>
    </citation>
    <scope>NUCLEOTIDE SEQUENCE [LARGE SCALE GENOMIC DNA]</scope>
    <source>
        <strain evidence="1 2">DSM 100565</strain>
    </source>
</reference>
<evidence type="ECO:0008006" key="3">
    <source>
        <dbReference type="Google" id="ProtNLM"/>
    </source>
</evidence>
<proteinExistence type="predicted"/>
<dbReference type="EMBL" id="FQYO01000004">
    <property type="protein sequence ID" value="SHJ00617.1"/>
    <property type="molecule type" value="Genomic_DNA"/>
</dbReference>
<dbReference type="OrthoDB" id="7802556at2"/>
<sequence>MPFEMFVVLAEMRTGSNFLEANLNALDGVICHGEAFNTHFIGYPNRDGILGIGRDARDAAPADLLDAIRRAPGLNGFRYFHDHDPRVIDPLLDDPAVAKVVLTRNPIESYVSRKIAAETGQWKLTNARNARPGKAAFDAAEFEAHLAGLQEFQVRVLNRLQTTGQTAFYVDYEDLQDLAVMNGLATWLGVPARLDALDRKLKKQNPDPLEEKVADFPAMQAALSRIDRFNLSRTPNFEPRRGPQVPSYLAAAESPLLYLPIGGAPVAEVTDWLTALDGAAPASGFTWGSLRRWKGARPGHRTFTVIRHPLERAHAAFCGQVIAPGDEGAALLRRKLRNQMGLDFAPEGEGYGPAEHRAGFLAFLGFLRANLANQTNLRVDPAWASQAAVLQGMADFGVPDAVLREDELARDLPWLAGTVGRPAPDWTPPDRAERRLLAQIHDEEVEEAGQAALGRDYLAFGFGPWRG</sequence>
<evidence type="ECO:0000313" key="1">
    <source>
        <dbReference type="EMBL" id="SHJ00617.1"/>
    </source>
</evidence>
<dbReference type="AlphaFoldDB" id="A0A1M6FSG0"/>
<dbReference type="RefSeq" id="WP_073330881.1">
    <property type="nucleotide sequence ID" value="NZ_FQYO01000004.1"/>
</dbReference>
<gene>
    <name evidence="1" type="ORF">SAMN05444417_2476</name>
</gene>
<keyword evidence="2" id="KW-1185">Reference proteome</keyword>
<dbReference type="SUPFAM" id="SSF52540">
    <property type="entry name" value="P-loop containing nucleoside triphosphate hydrolases"/>
    <property type="match status" value="1"/>
</dbReference>
<protein>
    <recommendedName>
        <fullName evidence="3">LPS sulfotransferase NodH</fullName>
    </recommendedName>
</protein>
<dbReference type="Proteomes" id="UP000184292">
    <property type="component" value="Unassembled WGS sequence"/>
</dbReference>
<dbReference type="InterPro" id="IPR027417">
    <property type="entry name" value="P-loop_NTPase"/>
</dbReference>